<name>A0AAD6ZCN5_9AGAR</name>
<sequence>MHLSIEPTTPRAGLPLLASPVGYWFLKAFEIDKTAGNVSYMNMMYDYHGHWDTNVKDRAPVADPHASILDTGTGAELYMHAGIN</sequence>
<evidence type="ECO:0008006" key="3">
    <source>
        <dbReference type="Google" id="ProtNLM"/>
    </source>
</evidence>
<protein>
    <recommendedName>
        <fullName evidence="3">Chitinase</fullName>
    </recommendedName>
</protein>
<reference evidence="1" key="1">
    <citation type="submission" date="2023-03" db="EMBL/GenBank/DDBJ databases">
        <title>Massive genome expansion in bonnet fungi (Mycena s.s.) driven by repeated elements and novel gene families across ecological guilds.</title>
        <authorList>
            <consortium name="Lawrence Berkeley National Laboratory"/>
            <person name="Harder C.B."/>
            <person name="Miyauchi S."/>
            <person name="Viragh M."/>
            <person name="Kuo A."/>
            <person name="Thoen E."/>
            <person name="Andreopoulos B."/>
            <person name="Lu D."/>
            <person name="Skrede I."/>
            <person name="Drula E."/>
            <person name="Henrissat B."/>
            <person name="Morin E."/>
            <person name="Kohler A."/>
            <person name="Barry K."/>
            <person name="LaButti K."/>
            <person name="Morin E."/>
            <person name="Salamov A."/>
            <person name="Lipzen A."/>
            <person name="Mereny Z."/>
            <person name="Hegedus B."/>
            <person name="Baldrian P."/>
            <person name="Stursova M."/>
            <person name="Weitz H."/>
            <person name="Taylor A."/>
            <person name="Grigoriev I.V."/>
            <person name="Nagy L.G."/>
            <person name="Martin F."/>
            <person name="Kauserud H."/>
        </authorList>
    </citation>
    <scope>NUCLEOTIDE SEQUENCE</scope>
    <source>
        <strain evidence="1">CBHHK002</strain>
    </source>
</reference>
<dbReference type="InterPro" id="IPR017853">
    <property type="entry name" value="GH"/>
</dbReference>
<keyword evidence="2" id="KW-1185">Reference proteome</keyword>
<dbReference type="Proteomes" id="UP001218218">
    <property type="component" value="Unassembled WGS sequence"/>
</dbReference>
<dbReference type="SUPFAM" id="SSF51445">
    <property type="entry name" value="(Trans)glycosidases"/>
    <property type="match status" value="1"/>
</dbReference>
<dbReference type="AlphaFoldDB" id="A0AAD6ZCN5"/>
<dbReference type="Gene3D" id="3.20.20.80">
    <property type="entry name" value="Glycosidases"/>
    <property type="match status" value="1"/>
</dbReference>
<dbReference type="EMBL" id="JARIHO010000061">
    <property type="protein sequence ID" value="KAJ7315584.1"/>
    <property type="molecule type" value="Genomic_DNA"/>
</dbReference>
<evidence type="ECO:0000313" key="2">
    <source>
        <dbReference type="Proteomes" id="UP001218218"/>
    </source>
</evidence>
<accession>A0AAD6ZCN5</accession>
<gene>
    <name evidence="1" type="ORF">DFH08DRAFT_893384</name>
</gene>
<organism evidence="1 2">
    <name type="scientific">Mycena albidolilacea</name>
    <dbReference type="NCBI Taxonomy" id="1033008"/>
    <lineage>
        <taxon>Eukaryota</taxon>
        <taxon>Fungi</taxon>
        <taxon>Dikarya</taxon>
        <taxon>Basidiomycota</taxon>
        <taxon>Agaricomycotina</taxon>
        <taxon>Agaricomycetes</taxon>
        <taxon>Agaricomycetidae</taxon>
        <taxon>Agaricales</taxon>
        <taxon>Marasmiineae</taxon>
        <taxon>Mycenaceae</taxon>
        <taxon>Mycena</taxon>
    </lineage>
</organism>
<evidence type="ECO:0000313" key="1">
    <source>
        <dbReference type="EMBL" id="KAJ7315584.1"/>
    </source>
</evidence>
<comment type="caution">
    <text evidence="1">The sequence shown here is derived from an EMBL/GenBank/DDBJ whole genome shotgun (WGS) entry which is preliminary data.</text>
</comment>
<proteinExistence type="predicted"/>